<dbReference type="EMBL" id="CAFBOS010000169">
    <property type="protein sequence ID" value="CAB5012394.1"/>
    <property type="molecule type" value="Genomic_DNA"/>
</dbReference>
<evidence type="ECO:0000313" key="2">
    <source>
        <dbReference type="EMBL" id="CAB4773081.1"/>
    </source>
</evidence>
<accession>A0A6J6VKR5</accession>
<reference evidence="2" key="1">
    <citation type="submission" date="2020-05" db="EMBL/GenBank/DDBJ databases">
        <authorList>
            <person name="Chiriac C."/>
            <person name="Salcher M."/>
            <person name="Ghai R."/>
            <person name="Kavagutti S V."/>
        </authorList>
    </citation>
    <scope>NUCLEOTIDE SEQUENCE</scope>
</reference>
<name>A0A6J6VKR5_9ZZZZ</name>
<dbReference type="InterPro" id="IPR032710">
    <property type="entry name" value="NTF2-like_dom_sf"/>
</dbReference>
<dbReference type="Gene3D" id="3.10.450.50">
    <property type="match status" value="2"/>
</dbReference>
<dbReference type="InterPro" id="IPR037401">
    <property type="entry name" value="SnoaL-like"/>
</dbReference>
<sequence>MADEATLYPREEVEAAWREFQRLGAEEENWTAWADLFTDDALYEEHNLGTLNGRTQIKDWIVSVMADYAAMTVWIEWSIIDGNRIGFYVWNNLPDPTGTDKRFGFPNTTFLEYAGNGKFRWEADYYNPHDAETVFRSWLDAGGRRSTPKDHSLKGIDGWAPVPPEPAHPREEIEAEFLKYRERAALAVATGDWDQWAAQFTDGAHYREHHYGYFRSKVEINKWINDVMQPFPTMEFPPSFALIDGNRLSALIPNILPAPDGDAGYYAFDVNTILHYAGNGQWSYEEDVYSPAEAQAAITRWIKAGGVIPRMA</sequence>
<organism evidence="2">
    <name type="scientific">freshwater metagenome</name>
    <dbReference type="NCBI Taxonomy" id="449393"/>
    <lineage>
        <taxon>unclassified sequences</taxon>
        <taxon>metagenomes</taxon>
        <taxon>ecological metagenomes</taxon>
    </lineage>
</organism>
<dbReference type="Pfam" id="PF12680">
    <property type="entry name" value="SnoaL_2"/>
    <property type="match status" value="1"/>
</dbReference>
<feature type="domain" description="SnoaL-like" evidence="1">
    <location>
        <begin position="25"/>
        <end position="118"/>
    </location>
</feature>
<dbReference type="EMBL" id="CAEZYR010000199">
    <property type="protein sequence ID" value="CAB4773081.1"/>
    <property type="molecule type" value="Genomic_DNA"/>
</dbReference>
<evidence type="ECO:0000259" key="1">
    <source>
        <dbReference type="Pfam" id="PF12680"/>
    </source>
</evidence>
<protein>
    <submittedName>
        <fullName evidence="2">Unannotated protein</fullName>
    </submittedName>
</protein>
<proteinExistence type="predicted"/>
<dbReference type="AlphaFoldDB" id="A0A6J6VKR5"/>
<dbReference type="SUPFAM" id="SSF54427">
    <property type="entry name" value="NTF2-like"/>
    <property type="match status" value="2"/>
</dbReference>
<evidence type="ECO:0000313" key="3">
    <source>
        <dbReference type="EMBL" id="CAB5012394.1"/>
    </source>
</evidence>
<gene>
    <name evidence="2" type="ORF">UFOPK2754_03204</name>
    <name evidence="3" type="ORF">UFOPK3967_02311</name>
</gene>